<name>A0A4Z1IB61_9HELO</name>
<evidence type="ECO:0000313" key="3">
    <source>
        <dbReference type="Proteomes" id="UP000297452"/>
    </source>
</evidence>
<keyword evidence="3" id="KW-1185">Reference proteome</keyword>
<protein>
    <submittedName>
        <fullName evidence="2">Uncharacterized protein</fullName>
    </submittedName>
</protein>
<proteinExistence type="predicted"/>
<feature type="compositionally biased region" description="Basic and acidic residues" evidence="1">
    <location>
        <begin position="48"/>
        <end position="57"/>
    </location>
</feature>
<feature type="compositionally biased region" description="Basic and acidic residues" evidence="1">
    <location>
        <begin position="193"/>
        <end position="207"/>
    </location>
</feature>
<feature type="region of interest" description="Disordered" evidence="1">
    <location>
        <begin position="1"/>
        <end position="86"/>
    </location>
</feature>
<feature type="compositionally biased region" description="Polar residues" evidence="1">
    <location>
        <begin position="34"/>
        <end position="47"/>
    </location>
</feature>
<evidence type="ECO:0000313" key="2">
    <source>
        <dbReference type="EMBL" id="TGO58859.1"/>
    </source>
</evidence>
<reference evidence="2 3" key="1">
    <citation type="submission" date="2017-12" db="EMBL/GenBank/DDBJ databases">
        <title>Comparative genomics of Botrytis spp.</title>
        <authorList>
            <person name="Valero-Jimenez C.A."/>
            <person name="Tapia P."/>
            <person name="Veloso J."/>
            <person name="Silva-Moreno E."/>
            <person name="Staats M."/>
            <person name="Valdes J.H."/>
            <person name="Van Kan J.A.L."/>
        </authorList>
    </citation>
    <scope>NUCLEOTIDE SEQUENCE [LARGE SCALE GENOMIC DNA]</scope>
    <source>
        <strain evidence="2 3">MUCL2120</strain>
    </source>
</reference>
<sequence>MSDKHHGDLSEPGATESGEDLDLLKNDMRRDSIMKQSTTEGNLSPSDLNHRADKDIATDSFSKIDSNRDSETAPENPNEPQPLGDAVLASIGVPDAISDDPAPHEKAEIRAKTFYSLAETLENEIKRLGQSPKTKTFLYMIIQLQHKYHDAQRCQTRKKSKNGKDYPVGFEEVEKLLRTAPPPEGRPWIYGESHSDRDSGDEKYESKPRRKRQKLSDPSAPVNRKTAPMSVSEEDKHSWCVTSQTRIPSSGQLWRAWDSQSVSKIEDPRVGFLSGAAQCLLGSEEIRALTITYHANFGCRHRTSYISATESFHEIATIRIPALIKRQLKKHPDLPVTVKITLMNARAKVAAKMPIIKMLEEIAHYQVKTPYDNVRGKKNSFFDHEYLLLFRVPPQEIVRTFALQEIKDWMKENHGVEDWPVRATKLDIEIWIDKNSRYIEAWADTVGQSTYDQHEEARTGQRTDFETKCTCCGHGNGCSCCGHVVKKLAERDTSA</sequence>
<dbReference type="Proteomes" id="UP000297452">
    <property type="component" value="Unassembled WGS sequence"/>
</dbReference>
<evidence type="ECO:0000256" key="1">
    <source>
        <dbReference type="SAM" id="MobiDB-lite"/>
    </source>
</evidence>
<comment type="caution">
    <text evidence="2">The sequence shown here is derived from an EMBL/GenBank/DDBJ whole genome shotgun (WGS) entry which is preliminary data.</text>
</comment>
<feature type="compositionally biased region" description="Basic and acidic residues" evidence="1">
    <location>
        <begin position="22"/>
        <end position="33"/>
    </location>
</feature>
<dbReference type="AlphaFoldDB" id="A0A4Z1IB61"/>
<dbReference type="OrthoDB" id="3483554at2759"/>
<organism evidence="2 3">
    <name type="scientific">Botryotinia narcissicola</name>
    <dbReference type="NCBI Taxonomy" id="278944"/>
    <lineage>
        <taxon>Eukaryota</taxon>
        <taxon>Fungi</taxon>
        <taxon>Dikarya</taxon>
        <taxon>Ascomycota</taxon>
        <taxon>Pezizomycotina</taxon>
        <taxon>Leotiomycetes</taxon>
        <taxon>Helotiales</taxon>
        <taxon>Sclerotiniaceae</taxon>
        <taxon>Botryotinia</taxon>
    </lineage>
</organism>
<dbReference type="EMBL" id="PQXJ01000173">
    <property type="protein sequence ID" value="TGO58859.1"/>
    <property type="molecule type" value="Genomic_DNA"/>
</dbReference>
<feature type="region of interest" description="Disordered" evidence="1">
    <location>
        <begin position="181"/>
        <end position="235"/>
    </location>
</feature>
<accession>A0A4Z1IB61</accession>
<gene>
    <name evidence="2" type="ORF">BOTNAR_0173g00140</name>
</gene>